<feature type="region of interest" description="Disordered" evidence="1">
    <location>
        <begin position="1"/>
        <end position="43"/>
    </location>
</feature>
<dbReference type="EMBL" id="JAULUE010002067">
    <property type="protein sequence ID" value="KAK5877040.1"/>
    <property type="molecule type" value="Genomic_DNA"/>
</dbReference>
<gene>
    <name evidence="2" type="ORF">CesoFtcFv8_026326</name>
</gene>
<evidence type="ECO:0000256" key="1">
    <source>
        <dbReference type="SAM" id="MobiDB-lite"/>
    </source>
</evidence>
<evidence type="ECO:0000313" key="3">
    <source>
        <dbReference type="Proteomes" id="UP001335648"/>
    </source>
</evidence>
<evidence type="ECO:0000313" key="2">
    <source>
        <dbReference type="EMBL" id="KAK5877040.1"/>
    </source>
</evidence>
<dbReference type="Proteomes" id="UP001335648">
    <property type="component" value="Unassembled WGS sequence"/>
</dbReference>
<keyword evidence="3" id="KW-1185">Reference proteome</keyword>
<dbReference type="AlphaFoldDB" id="A0AAN8B246"/>
<comment type="caution">
    <text evidence="2">The sequence shown here is derived from an EMBL/GenBank/DDBJ whole genome shotgun (WGS) entry which is preliminary data.</text>
</comment>
<name>A0AAN8B246_9TELE</name>
<proteinExistence type="predicted"/>
<sequence>MKGDRRAKLTRPRRTSRNNSNMSEDYKPDIESSRENYNSQPVSSFRLDESPAGFFLPRCLTQSYELFSQLSPDGKMAVLTWD</sequence>
<reference evidence="2 3" key="1">
    <citation type="journal article" date="2023" name="Mol. Biol. Evol.">
        <title>Genomics of Secondarily Temperate Adaptation in the Only Non-Antarctic Icefish.</title>
        <authorList>
            <person name="Rivera-Colon A.G."/>
            <person name="Rayamajhi N."/>
            <person name="Minhas B.F."/>
            <person name="Madrigal G."/>
            <person name="Bilyk K.T."/>
            <person name="Yoon V."/>
            <person name="Hune M."/>
            <person name="Gregory S."/>
            <person name="Cheng C.H.C."/>
            <person name="Catchen J.M."/>
        </authorList>
    </citation>
    <scope>NUCLEOTIDE SEQUENCE [LARGE SCALE GENOMIC DNA]</scope>
    <source>
        <strain evidence="2">JC2023a</strain>
    </source>
</reference>
<accession>A0AAN8B246</accession>
<organism evidence="2 3">
    <name type="scientific">Champsocephalus esox</name>
    <name type="common">pike icefish</name>
    <dbReference type="NCBI Taxonomy" id="159716"/>
    <lineage>
        <taxon>Eukaryota</taxon>
        <taxon>Metazoa</taxon>
        <taxon>Chordata</taxon>
        <taxon>Craniata</taxon>
        <taxon>Vertebrata</taxon>
        <taxon>Euteleostomi</taxon>
        <taxon>Actinopterygii</taxon>
        <taxon>Neopterygii</taxon>
        <taxon>Teleostei</taxon>
        <taxon>Neoteleostei</taxon>
        <taxon>Acanthomorphata</taxon>
        <taxon>Eupercaria</taxon>
        <taxon>Perciformes</taxon>
        <taxon>Notothenioidei</taxon>
        <taxon>Channichthyidae</taxon>
        <taxon>Champsocephalus</taxon>
    </lineage>
</organism>
<feature type="compositionally biased region" description="Basic and acidic residues" evidence="1">
    <location>
        <begin position="24"/>
        <end position="34"/>
    </location>
</feature>
<protein>
    <submittedName>
        <fullName evidence="2">Uncharacterized protein</fullName>
    </submittedName>
</protein>